<dbReference type="GO" id="GO:0006629">
    <property type="term" value="P:lipid metabolic process"/>
    <property type="evidence" value="ECO:0007669"/>
    <property type="project" value="InterPro"/>
</dbReference>
<keyword evidence="1" id="KW-1133">Transmembrane helix</keyword>
<accession>A0A975CHN8</accession>
<evidence type="ECO:0000313" key="4">
    <source>
        <dbReference type="Proteomes" id="UP000663903"/>
    </source>
</evidence>
<dbReference type="AlphaFoldDB" id="A0A975CHN8"/>
<reference evidence="3" key="1">
    <citation type="submission" date="2021-03" db="EMBL/GenBank/DDBJ databases">
        <title>Ottowia sp. 27C isolated from the cloaca of a Giant Asian pond turtle (Heosemys grandis).</title>
        <authorList>
            <person name="Spergser J."/>
            <person name="Busse H.-J."/>
        </authorList>
    </citation>
    <scope>NUCLEOTIDE SEQUENCE</scope>
    <source>
        <strain evidence="3">27C</strain>
    </source>
</reference>
<evidence type="ECO:0000256" key="1">
    <source>
        <dbReference type="SAM" id="Phobius"/>
    </source>
</evidence>
<dbReference type="RefSeq" id="WP_208009521.1">
    <property type="nucleotide sequence ID" value="NZ_CP071796.1"/>
</dbReference>
<dbReference type="GO" id="GO:0016491">
    <property type="term" value="F:oxidoreductase activity"/>
    <property type="evidence" value="ECO:0007669"/>
    <property type="project" value="UniProtKB-KW"/>
</dbReference>
<dbReference type="KEGG" id="otd:J1M35_02310"/>
<gene>
    <name evidence="3" type="ORF">J1M35_02310</name>
</gene>
<protein>
    <submittedName>
        <fullName evidence="3">Fatty acid desaturase</fullName>
        <ecNumber evidence="3">1.14.19.-</ecNumber>
    </submittedName>
</protein>
<keyword evidence="1" id="KW-0812">Transmembrane</keyword>
<dbReference type="EMBL" id="CP071796">
    <property type="protein sequence ID" value="QTD45774.1"/>
    <property type="molecule type" value="Genomic_DNA"/>
</dbReference>
<dbReference type="Proteomes" id="UP000663903">
    <property type="component" value="Chromosome"/>
</dbReference>
<evidence type="ECO:0000259" key="2">
    <source>
        <dbReference type="Pfam" id="PF00487"/>
    </source>
</evidence>
<keyword evidence="3" id="KW-0560">Oxidoreductase</keyword>
<keyword evidence="1" id="KW-0472">Membrane</keyword>
<dbReference type="Pfam" id="PF00487">
    <property type="entry name" value="FA_desaturase"/>
    <property type="match status" value="1"/>
</dbReference>
<evidence type="ECO:0000313" key="3">
    <source>
        <dbReference type="EMBL" id="QTD45774.1"/>
    </source>
</evidence>
<proteinExistence type="predicted"/>
<sequence length="311" mass="34259">MSALRITQRLQPPRELLAPPTLGGLLRMALADWAGIAACWALMAVTPPAVRWVAWPLPMLLIAGRLQALGVVLHDAVHMRRPPAPSWRLMFLQVLAAYPIVTTLRAMRYHHLRHHRHPCTALDPYFKPGASHRVHLAVLQRLRGLVVVPAWALRPVVGLLALRWPTLRNAYGRVLLGDKSGADLQGSAELLHCLRAEAGQAAFFIAVALLAWRWPLAVGVGYALPLLIAGVFNAHRVVAEHVHVPLADHRPASVAAGTRDHLCTGLFGVIQRALLYPRHIGYHTMHHLHPGAALGQLPALQAWYARELLKS</sequence>
<feature type="domain" description="Fatty acid desaturase" evidence="2">
    <location>
        <begin position="52"/>
        <end position="308"/>
    </location>
</feature>
<dbReference type="InterPro" id="IPR005804">
    <property type="entry name" value="FA_desaturase_dom"/>
</dbReference>
<name>A0A975CHN8_9BURK</name>
<dbReference type="EC" id="1.14.19.-" evidence="3"/>
<keyword evidence="4" id="KW-1185">Reference proteome</keyword>
<organism evidence="3 4">
    <name type="scientific">Ottowia testudinis</name>
    <dbReference type="NCBI Taxonomy" id="2816950"/>
    <lineage>
        <taxon>Bacteria</taxon>
        <taxon>Pseudomonadati</taxon>
        <taxon>Pseudomonadota</taxon>
        <taxon>Betaproteobacteria</taxon>
        <taxon>Burkholderiales</taxon>
        <taxon>Comamonadaceae</taxon>
        <taxon>Ottowia</taxon>
    </lineage>
</organism>
<feature type="transmembrane region" description="Helical" evidence="1">
    <location>
        <begin position="25"/>
        <end position="45"/>
    </location>
</feature>